<comment type="caution">
    <text evidence="1">The sequence shown here is derived from an EMBL/GenBank/DDBJ whole genome shotgun (WGS) entry which is preliminary data.</text>
</comment>
<proteinExistence type="predicted"/>
<organism evidence="1 2">
    <name type="scientific">Austropuccinia psidii MF-1</name>
    <dbReference type="NCBI Taxonomy" id="1389203"/>
    <lineage>
        <taxon>Eukaryota</taxon>
        <taxon>Fungi</taxon>
        <taxon>Dikarya</taxon>
        <taxon>Basidiomycota</taxon>
        <taxon>Pucciniomycotina</taxon>
        <taxon>Pucciniomycetes</taxon>
        <taxon>Pucciniales</taxon>
        <taxon>Sphaerophragmiaceae</taxon>
        <taxon>Austropuccinia</taxon>
    </lineage>
</organism>
<sequence length="152" mass="17351">MTRSSSAKFTLHSEERLLLTNALHTMDSGMVCIWYNIPLCTNFAQKSNGDGFRTKLGHFEEVPKSITHFEVRILSHSVLQSMVATRRPLKDPNHLVLEEWGCTFFQDSCKGNFKRLSSNQSAVRASNTSILLGQLNWSIQVVFKQAVWHWPV</sequence>
<dbReference type="AlphaFoldDB" id="A0A9Q3FRP7"/>
<evidence type="ECO:0000313" key="1">
    <source>
        <dbReference type="EMBL" id="MBW0543367.1"/>
    </source>
</evidence>
<gene>
    <name evidence="1" type="ORF">O181_083082</name>
</gene>
<name>A0A9Q3FRP7_9BASI</name>
<reference evidence="1" key="1">
    <citation type="submission" date="2021-03" db="EMBL/GenBank/DDBJ databases">
        <title>Draft genome sequence of rust myrtle Austropuccinia psidii MF-1, a brazilian biotype.</title>
        <authorList>
            <person name="Quecine M.C."/>
            <person name="Pachon D.M.R."/>
            <person name="Bonatelli M.L."/>
            <person name="Correr F.H."/>
            <person name="Franceschini L.M."/>
            <person name="Leite T.F."/>
            <person name="Margarido G.R.A."/>
            <person name="Almeida C.A."/>
            <person name="Ferrarezi J.A."/>
            <person name="Labate C.A."/>
        </authorList>
    </citation>
    <scope>NUCLEOTIDE SEQUENCE</scope>
    <source>
        <strain evidence="1">MF-1</strain>
    </source>
</reference>
<evidence type="ECO:0000313" key="2">
    <source>
        <dbReference type="Proteomes" id="UP000765509"/>
    </source>
</evidence>
<keyword evidence="2" id="KW-1185">Reference proteome</keyword>
<protein>
    <submittedName>
        <fullName evidence="1">Uncharacterized protein</fullName>
    </submittedName>
</protein>
<dbReference type="Proteomes" id="UP000765509">
    <property type="component" value="Unassembled WGS sequence"/>
</dbReference>
<dbReference type="EMBL" id="AVOT02048140">
    <property type="protein sequence ID" value="MBW0543367.1"/>
    <property type="molecule type" value="Genomic_DNA"/>
</dbReference>
<accession>A0A9Q3FRP7</accession>